<dbReference type="Gene3D" id="3.90.550.10">
    <property type="entry name" value="Spore Coat Polysaccharide Biosynthesis Protein SpsA, Chain A"/>
    <property type="match status" value="1"/>
</dbReference>
<keyword evidence="3" id="KW-1003">Cell membrane</keyword>
<dbReference type="InterPro" id="IPR029044">
    <property type="entry name" value="Nucleotide-diphossugar_trans"/>
</dbReference>
<evidence type="ECO:0000256" key="5">
    <source>
        <dbReference type="ARBA" id="ARBA00022944"/>
    </source>
</evidence>
<dbReference type="InterPro" id="IPR001173">
    <property type="entry name" value="Glyco_trans_2-like"/>
</dbReference>
<dbReference type="EMBL" id="JACSPY010000011">
    <property type="protein sequence ID" value="MBD8021302.1"/>
    <property type="molecule type" value="Genomic_DNA"/>
</dbReference>
<feature type="domain" description="Glycosyltransferase 2-like" evidence="7">
    <location>
        <begin position="55"/>
        <end position="179"/>
    </location>
</feature>
<accession>A0ABR8WW31</accession>
<evidence type="ECO:0000313" key="8">
    <source>
        <dbReference type="EMBL" id="MBD8021302.1"/>
    </source>
</evidence>
<dbReference type="InterPro" id="IPR007554">
    <property type="entry name" value="Glycerophosphate_synth"/>
</dbReference>
<dbReference type="InterPro" id="IPR043148">
    <property type="entry name" value="TagF_C"/>
</dbReference>
<keyword evidence="4" id="KW-0808">Transferase</keyword>
<dbReference type="SUPFAM" id="SSF53448">
    <property type="entry name" value="Nucleotide-diphospho-sugar transferases"/>
    <property type="match status" value="1"/>
</dbReference>
<reference evidence="8 9" key="1">
    <citation type="submission" date="2020-08" db="EMBL/GenBank/DDBJ databases">
        <title>A Genomic Blueprint of the Chicken Gut Microbiome.</title>
        <authorList>
            <person name="Gilroy R."/>
            <person name="Ravi A."/>
            <person name="Getino M."/>
            <person name="Pursley I."/>
            <person name="Horton D.L."/>
            <person name="Alikhan N.-F."/>
            <person name="Baker D."/>
            <person name="Gharbi K."/>
            <person name="Hall N."/>
            <person name="Watson M."/>
            <person name="Adriaenssens E.M."/>
            <person name="Foster-Nyarko E."/>
            <person name="Jarju S."/>
            <person name="Secka A."/>
            <person name="Antonio M."/>
            <person name="Oren A."/>
            <person name="Chaudhuri R."/>
            <person name="La Ragione R.M."/>
            <person name="Hildebrand F."/>
            <person name="Pallen M.J."/>
        </authorList>
    </citation>
    <scope>NUCLEOTIDE SEQUENCE [LARGE SCALE GENOMIC DNA]</scope>
    <source>
        <strain evidence="8 9">Re57</strain>
    </source>
</reference>
<dbReference type="Gene3D" id="3.40.50.11820">
    <property type="match status" value="1"/>
</dbReference>
<dbReference type="InterPro" id="IPR043149">
    <property type="entry name" value="TagF_N"/>
</dbReference>
<comment type="similarity">
    <text evidence="2">Belongs to the CDP-glycerol glycerophosphotransferase family.</text>
</comment>
<dbReference type="InterPro" id="IPR051612">
    <property type="entry name" value="Teichoic_Acid_Biosynth"/>
</dbReference>
<keyword evidence="6" id="KW-0472">Membrane</keyword>
<evidence type="ECO:0000256" key="1">
    <source>
        <dbReference type="ARBA" id="ARBA00004202"/>
    </source>
</evidence>
<sequence>MLQRQKLIDQARRAVTTTFTKVLTATGGHVDENFGSAVLRPIRNRRIDTSSPLVSIIVPVYDVEEYLSGTLASLVDQTYGNLEILLIDDGSPDKSAAIGRQWALFDRRIRVISQENQGLGAARNTGVRNARGKYITFADSDDALYPDAIATMVASLESSGSDLAIGAIVRRKNGRIWMPQWVSRVHAADRVGVTLADAPDILPDVFACNKLWRRDFFRAVVGAFPVGILYEDQEPSLAAYLGAKTFDILSAPVYIWEIRSDGTSLSQQKTRMRDLTDRLAVIRRMTQMLPPDTPEHVRDAFYRKIFQLDLWQYIEQVPRVGDEYFSVLCDAVDEFVALSGGGFWTQIPIYHRMLTRAAAEHDYDTIMTVLSSRIEDGAGGHLVQHDATTLLEIPVYYDALETPPEAEFFTVDPDMLEVTGSIIGVRWLDSSRVLISCQAAVASGFSESHQTAAFTLKDTQSGRTIPLKARQISDPYFAETVRSSVVDATETGYTIEVDTAEIPFSGNEDWQLTAHVGLGEYTVSGPLMGIQSDRAAANLGFSAWDGDRKVVLAHSRYFGLVFRPASPQCLLRQVALNERQLRLVVRALNGKRITSLEVFTGAGQRTSARPTGFNRNGEAEFCVEVPVPHYDDDRHPSALHWNVKVRFADRRTAQLLLAEGRRDFDSRDSELRPLLLDCNAFGYLRLQEAAHRIVCTSVTADTENGTLVLRGEANVSRPAAPTDLVFRGRAGDIVAAETNWSDTGDTFEAAFDLTALDWHGRVVSVPHGGYGLHCRIPDPGGTDLVTLVPVRIRDSSVHDLPWRALTRLARVTITRTRKQKVLWLTVANPLSPEELGTFNRYRMREEAIMQARADGLTDTVIFESYHGKSVSDSPRELFELLRREHPELTLGWSIASTAVSAPEGAVPLLRWSAEWYAAVHRARFLINNSNFPVEFRKQPGQRYLQTWHGTPMKRIAEDMPPGNLSLGYRLTMRREAKMWDLLLAQNDFAAEVLPRAFWYQGETLNLGYPRNDLLVSEDPGRVSRIREQLGIASAERVVLYAPTFRDSRKSAGGYDLDIELDFTELLDRLPKETRILVRGHSNTTGAQPGTLPPNVVDVTTYGEISELFLVADVLVTDYSSMLFDFAVTQKPMLFFVPDLEEYESSTRGFYLKFREICPGELFRTTHELADALTRAFNNPREFVTESTEAFASRFAPRDDGRAGNRLLQALEERGWFAQLELQESALNPEREDAH</sequence>
<dbReference type="CDD" id="cd00761">
    <property type="entry name" value="Glyco_tranf_GTA_type"/>
    <property type="match status" value="1"/>
</dbReference>
<dbReference type="Pfam" id="PF04464">
    <property type="entry name" value="Glyphos_transf"/>
    <property type="match status" value="1"/>
</dbReference>
<evidence type="ECO:0000313" key="9">
    <source>
        <dbReference type="Proteomes" id="UP000651517"/>
    </source>
</evidence>
<dbReference type="PANTHER" id="PTHR37316">
    <property type="entry name" value="TEICHOIC ACID GLYCEROL-PHOSPHATE PRIMASE"/>
    <property type="match status" value="1"/>
</dbReference>
<keyword evidence="9" id="KW-1185">Reference proteome</keyword>
<comment type="caution">
    <text evidence="8">The sequence shown here is derived from an EMBL/GenBank/DDBJ whole genome shotgun (WGS) entry which is preliminary data.</text>
</comment>
<dbReference type="RefSeq" id="WP_191726692.1">
    <property type="nucleotide sequence ID" value="NZ_JACSPY010000011.1"/>
</dbReference>
<evidence type="ECO:0000256" key="4">
    <source>
        <dbReference type="ARBA" id="ARBA00022679"/>
    </source>
</evidence>
<evidence type="ECO:0000256" key="6">
    <source>
        <dbReference type="ARBA" id="ARBA00023136"/>
    </source>
</evidence>
<dbReference type="PANTHER" id="PTHR37316:SF3">
    <property type="entry name" value="TEICHOIC ACID GLYCEROL-PHOSPHATE TRANSFERASE"/>
    <property type="match status" value="1"/>
</dbReference>
<protein>
    <submittedName>
        <fullName evidence="8">CDP-glycerol glycerophosphotransferase family protein</fullName>
    </submittedName>
</protein>
<evidence type="ECO:0000259" key="7">
    <source>
        <dbReference type="Pfam" id="PF00535"/>
    </source>
</evidence>
<proteinExistence type="inferred from homology"/>
<gene>
    <name evidence="8" type="ORF">H9634_10975</name>
</gene>
<keyword evidence="5" id="KW-0777">Teichoic acid biosynthesis</keyword>
<dbReference type="Proteomes" id="UP000651517">
    <property type="component" value="Unassembled WGS sequence"/>
</dbReference>
<dbReference type="SUPFAM" id="SSF53756">
    <property type="entry name" value="UDP-Glycosyltransferase/glycogen phosphorylase"/>
    <property type="match status" value="1"/>
</dbReference>
<evidence type="ECO:0000256" key="3">
    <source>
        <dbReference type="ARBA" id="ARBA00022475"/>
    </source>
</evidence>
<name>A0ABR8WW31_9MICO</name>
<dbReference type="Pfam" id="PF00535">
    <property type="entry name" value="Glycos_transf_2"/>
    <property type="match status" value="1"/>
</dbReference>
<organism evidence="8 9">
    <name type="scientific">Brevibacterium gallinarum</name>
    <dbReference type="NCBI Taxonomy" id="2762220"/>
    <lineage>
        <taxon>Bacteria</taxon>
        <taxon>Bacillati</taxon>
        <taxon>Actinomycetota</taxon>
        <taxon>Actinomycetes</taxon>
        <taxon>Micrococcales</taxon>
        <taxon>Brevibacteriaceae</taxon>
        <taxon>Brevibacterium</taxon>
    </lineage>
</organism>
<evidence type="ECO:0000256" key="2">
    <source>
        <dbReference type="ARBA" id="ARBA00010488"/>
    </source>
</evidence>
<dbReference type="Gene3D" id="3.40.50.12580">
    <property type="match status" value="1"/>
</dbReference>
<comment type="subcellular location">
    <subcellularLocation>
        <location evidence="1">Cell membrane</location>
        <topology evidence="1">Peripheral membrane protein</topology>
    </subcellularLocation>
</comment>